<name>A0A2Z6M838_TRISU</name>
<evidence type="ECO:0000256" key="1">
    <source>
        <dbReference type="ARBA" id="ARBA00004123"/>
    </source>
</evidence>
<feature type="region of interest" description="Disordered" evidence="6">
    <location>
        <begin position="101"/>
        <end position="128"/>
    </location>
</feature>
<dbReference type="Pfam" id="PF00319">
    <property type="entry name" value="SRF-TF"/>
    <property type="match status" value="1"/>
</dbReference>
<dbReference type="InterPro" id="IPR002100">
    <property type="entry name" value="TF_MADSbox"/>
</dbReference>
<protein>
    <recommendedName>
        <fullName evidence="7">MADS-box domain-containing protein</fullName>
    </recommendedName>
</protein>
<gene>
    <name evidence="8" type="ORF">TSUD_131760</name>
</gene>
<evidence type="ECO:0000256" key="4">
    <source>
        <dbReference type="ARBA" id="ARBA00023163"/>
    </source>
</evidence>
<dbReference type="CDD" id="cd00266">
    <property type="entry name" value="MADS_SRF_like"/>
    <property type="match status" value="1"/>
</dbReference>
<feature type="compositionally biased region" description="Basic and acidic residues" evidence="6">
    <location>
        <begin position="101"/>
        <end position="112"/>
    </location>
</feature>
<keyword evidence="5" id="KW-0539">Nucleus</keyword>
<dbReference type="InterPro" id="IPR036879">
    <property type="entry name" value="TF_MADSbox_sf"/>
</dbReference>
<dbReference type="GO" id="GO:0000987">
    <property type="term" value="F:cis-regulatory region sequence-specific DNA binding"/>
    <property type="evidence" value="ECO:0007669"/>
    <property type="project" value="InterPro"/>
</dbReference>
<reference evidence="9" key="1">
    <citation type="journal article" date="2017" name="Front. Plant Sci.">
        <title>Climate Clever Clovers: New Paradigm to Reduce the Environmental Footprint of Ruminants by Breeding Low Methanogenic Forages Utilizing Haplotype Variation.</title>
        <authorList>
            <person name="Kaur P."/>
            <person name="Appels R."/>
            <person name="Bayer P.E."/>
            <person name="Keeble-Gagnere G."/>
            <person name="Wang J."/>
            <person name="Hirakawa H."/>
            <person name="Shirasawa K."/>
            <person name="Vercoe P."/>
            <person name="Stefanova K."/>
            <person name="Durmic Z."/>
            <person name="Nichols P."/>
            <person name="Revell C."/>
            <person name="Isobe S.N."/>
            <person name="Edwards D."/>
            <person name="Erskine W."/>
        </authorList>
    </citation>
    <scope>NUCLEOTIDE SEQUENCE [LARGE SCALE GENOMIC DNA]</scope>
    <source>
        <strain evidence="9">cv. Daliak</strain>
    </source>
</reference>
<dbReference type="GO" id="GO:0046983">
    <property type="term" value="F:protein dimerization activity"/>
    <property type="evidence" value="ECO:0007669"/>
    <property type="project" value="InterPro"/>
</dbReference>
<dbReference type="InterPro" id="IPR033897">
    <property type="entry name" value="SRF-like_MADS-box"/>
</dbReference>
<keyword evidence="4" id="KW-0804">Transcription</keyword>
<dbReference type="GO" id="GO:0005634">
    <property type="term" value="C:nucleus"/>
    <property type="evidence" value="ECO:0007669"/>
    <property type="project" value="UniProtKB-SubCell"/>
</dbReference>
<evidence type="ECO:0000256" key="2">
    <source>
        <dbReference type="ARBA" id="ARBA00023015"/>
    </source>
</evidence>
<keyword evidence="9" id="KW-1185">Reference proteome</keyword>
<comment type="subcellular location">
    <subcellularLocation>
        <location evidence="1">Nucleus</location>
    </subcellularLocation>
</comment>
<dbReference type="SMART" id="SM00432">
    <property type="entry name" value="MADS"/>
    <property type="match status" value="1"/>
</dbReference>
<proteinExistence type="predicted"/>
<sequence length="164" mass="19090">MTSRNRELQYIAEDSKRKLSLFKRKRGITKKIKEITTLCGIDACSIIYDENNSQATVCPSKDRVQMVLDKFRSFPESEQRKTIVDHEGFVKKSIEKAREELKKEKDKSKKNEMNNQIDHFIQTGEFDGNVSESDLEDLSSLIVTNIKEVDQRIEWIQAQDESDN</sequence>
<keyword evidence="2" id="KW-0805">Transcription regulation</keyword>
<dbReference type="PROSITE" id="PS50066">
    <property type="entry name" value="MADS_BOX_2"/>
    <property type="match status" value="1"/>
</dbReference>
<dbReference type="Proteomes" id="UP000242715">
    <property type="component" value="Unassembled WGS sequence"/>
</dbReference>
<dbReference type="Gene3D" id="3.40.1810.10">
    <property type="entry name" value="Transcription factor, MADS-box"/>
    <property type="match status" value="1"/>
</dbReference>
<dbReference type="GO" id="GO:0045944">
    <property type="term" value="P:positive regulation of transcription by RNA polymerase II"/>
    <property type="evidence" value="ECO:0007669"/>
    <property type="project" value="InterPro"/>
</dbReference>
<organism evidence="8 9">
    <name type="scientific">Trifolium subterraneum</name>
    <name type="common">Subterranean clover</name>
    <dbReference type="NCBI Taxonomy" id="3900"/>
    <lineage>
        <taxon>Eukaryota</taxon>
        <taxon>Viridiplantae</taxon>
        <taxon>Streptophyta</taxon>
        <taxon>Embryophyta</taxon>
        <taxon>Tracheophyta</taxon>
        <taxon>Spermatophyta</taxon>
        <taxon>Magnoliopsida</taxon>
        <taxon>eudicotyledons</taxon>
        <taxon>Gunneridae</taxon>
        <taxon>Pentapetalae</taxon>
        <taxon>rosids</taxon>
        <taxon>fabids</taxon>
        <taxon>Fabales</taxon>
        <taxon>Fabaceae</taxon>
        <taxon>Papilionoideae</taxon>
        <taxon>50 kb inversion clade</taxon>
        <taxon>NPAAA clade</taxon>
        <taxon>Hologalegina</taxon>
        <taxon>IRL clade</taxon>
        <taxon>Trifolieae</taxon>
        <taxon>Trifolium</taxon>
    </lineage>
</organism>
<dbReference type="EMBL" id="DF973233">
    <property type="protein sequence ID" value="GAU21592.1"/>
    <property type="molecule type" value="Genomic_DNA"/>
</dbReference>
<evidence type="ECO:0000256" key="6">
    <source>
        <dbReference type="SAM" id="MobiDB-lite"/>
    </source>
</evidence>
<feature type="domain" description="MADS-box" evidence="7">
    <location>
        <begin position="1"/>
        <end position="52"/>
    </location>
</feature>
<dbReference type="OrthoDB" id="1692623at2759"/>
<evidence type="ECO:0000313" key="9">
    <source>
        <dbReference type="Proteomes" id="UP000242715"/>
    </source>
</evidence>
<accession>A0A2Z6M838</accession>
<evidence type="ECO:0000256" key="3">
    <source>
        <dbReference type="ARBA" id="ARBA00023125"/>
    </source>
</evidence>
<evidence type="ECO:0000256" key="5">
    <source>
        <dbReference type="ARBA" id="ARBA00023242"/>
    </source>
</evidence>
<dbReference type="GO" id="GO:0000981">
    <property type="term" value="F:DNA-binding transcription factor activity, RNA polymerase II-specific"/>
    <property type="evidence" value="ECO:0007669"/>
    <property type="project" value="InterPro"/>
</dbReference>
<dbReference type="AlphaFoldDB" id="A0A2Z6M838"/>
<evidence type="ECO:0000313" key="8">
    <source>
        <dbReference type="EMBL" id="GAU21592.1"/>
    </source>
</evidence>
<evidence type="ECO:0000259" key="7">
    <source>
        <dbReference type="PROSITE" id="PS50066"/>
    </source>
</evidence>
<keyword evidence="3" id="KW-0238">DNA-binding</keyword>
<dbReference type="SUPFAM" id="SSF55455">
    <property type="entry name" value="SRF-like"/>
    <property type="match status" value="1"/>
</dbReference>